<dbReference type="AlphaFoldDB" id="A0AAU9Y5Z6"/>
<dbReference type="PANTHER" id="PTHR34615">
    <property type="entry name" value="PX DOMAIN-CONTAINING PROTEIN"/>
    <property type="match status" value="1"/>
</dbReference>
<protein>
    <submittedName>
        <fullName evidence="1">Uncharacterized protein</fullName>
    </submittedName>
</protein>
<gene>
    <name evidence="1" type="ORF">PMEA_00013010</name>
</gene>
<proteinExistence type="predicted"/>
<dbReference type="PANTHER" id="PTHR34615:SF1">
    <property type="entry name" value="PX DOMAIN-CONTAINING PROTEIN"/>
    <property type="match status" value="1"/>
</dbReference>
<comment type="caution">
    <text evidence="1">The sequence shown here is derived from an EMBL/GenBank/DDBJ whole genome shotgun (WGS) entry which is preliminary data.</text>
</comment>
<reference evidence="1 2" key="1">
    <citation type="submission" date="2022-05" db="EMBL/GenBank/DDBJ databases">
        <authorList>
            <consortium name="Genoscope - CEA"/>
            <person name="William W."/>
        </authorList>
    </citation>
    <scope>NUCLEOTIDE SEQUENCE [LARGE SCALE GENOMIC DNA]</scope>
</reference>
<sequence length="153" mass="17645">MNDSECVAKFRFRKRDLPLLPEVLQIQDSFTCYQRPVASEMEALSILLRRLAYLCRYNDMLPRFGRPAPVLSMVSNQVLDYVYDVHSHRITQWNREILSPQALQLCSDAIAAHGAALNNCFGFVDRTVRPICRPGEHQQAVYNGHKRVHALKF</sequence>
<keyword evidence="2" id="KW-1185">Reference proteome</keyword>
<accession>A0AAU9Y5Z6</accession>
<name>A0AAU9Y5Z6_9CNID</name>
<dbReference type="Proteomes" id="UP001159428">
    <property type="component" value="Unassembled WGS sequence"/>
</dbReference>
<evidence type="ECO:0000313" key="2">
    <source>
        <dbReference type="Proteomes" id="UP001159428"/>
    </source>
</evidence>
<evidence type="ECO:0000313" key="1">
    <source>
        <dbReference type="EMBL" id="CAH3170018.1"/>
    </source>
</evidence>
<dbReference type="EMBL" id="CALNXJ010000228">
    <property type="protein sequence ID" value="CAH3170018.1"/>
    <property type="molecule type" value="Genomic_DNA"/>
</dbReference>
<organism evidence="1 2">
    <name type="scientific">Pocillopora meandrina</name>
    <dbReference type="NCBI Taxonomy" id="46732"/>
    <lineage>
        <taxon>Eukaryota</taxon>
        <taxon>Metazoa</taxon>
        <taxon>Cnidaria</taxon>
        <taxon>Anthozoa</taxon>
        <taxon>Hexacorallia</taxon>
        <taxon>Scleractinia</taxon>
        <taxon>Astrocoeniina</taxon>
        <taxon>Pocilloporidae</taxon>
        <taxon>Pocillopora</taxon>
    </lineage>
</organism>